<dbReference type="SMART" id="SM00204">
    <property type="entry name" value="TGFB"/>
    <property type="match status" value="1"/>
</dbReference>
<dbReference type="AlphaFoldDB" id="A0A834E8E0"/>
<organism evidence="14 15">
    <name type="scientific">Phyllostomus discolor</name>
    <name type="common">pale spear-nosed bat</name>
    <dbReference type="NCBI Taxonomy" id="89673"/>
    <lineage>
        <taxon>Eukaryota</taxon>
        <taxon>Metazoa</taxon>
        <taxon>Chordata</taxon>
        <taxon>Craniata</taxon>
        <taxon>Vertebrata</taxon>
        <taxon>Euteleostomi</taxon>
        <taxon>Mammalia</taxon>
        <taxon>Eutheria</taxon>
        <taxon>Laurasiatheria</taxon>
        <taxon>Chiroptera</taxon>
        <taxon>Yangochiroptera</taxon>
        <taxon>Phyllostomidae</taxon>
        <taxon>Phyllostominae</taxon>
        <taxon>Phyllostomus</taxon>
    </lineage>
</organism>
<dbReference type="SUPFAM" id="SSF57501">
    <property type="entry name" value="Cystine-knot cytokines"/>
    <property type="match status" value="1"/>
</dbReference>
<dbReference type="Pfam" id="PF00019">
    <property type="entry name" value="TGF_beta"/>
    <property type="match status" value="1"/>
</dbReference>
<evidence type="ECO:0000256" key="2">
    <source>
        <dbReference type="ARBA" id="ARBA00009832"/>
    </source>
</evidence>
<evidence type="ECO:0000256" key="9">
    <source>
        <dbReference type="ARBA" id="ARBA00063068"/>
    </source>
</evidence>
<evidence type="ECO:0000256" key="11">
    <source>
        <dbReference type="RuleBase" id="RU000354"/>
    </source>
</evidence>
<dbReference type="PANTHER" id="PTHR12173:SF9">
    <property type="entry name" value="ARTEMIN"/>
    <property type="match status" value="1"/>
</dbReference>
<accession>A0A834E8E0</accession>
<dbReference type="GO" id="GO:0008083">
    <property type="term" value="F:growth factor activity"/>
    <property type="evidence" value="ECO:0007669"/>
    <property type="project" value="UniProtKB-KW"/>
</dbReference>
<feature type="compositionally biased region" description="Pro residues" evidence="12">
    <location>
        <begin position="91"/>
        <end position="106"/>
    </location>
</feature>
<keyword evidence="5 11" id="KW-0339">Growth factor</keyword>
<dbReference type="Proteomes" id="UP000664940">
    <property type="component" value="Unassembled WGS sequence"/>
</dbReference>
<evidence type="ECO:0000256" key="4">
    <source>
        <dbReference type="ARBA" id="ARBA00022729"/>
    </source>
</evidence>
<dbReference type="InterPro" id="IPR043401">
    <property type="entry name" value="GDNF_fam"/>
</dbReference>
<protein>
    <recommendedName>
        <fullName evidence="10">Artemin</fullName>
    </recommendedName>
</protein>
<evidence type="ECO:0000256" key="12">
    <source>
        <dbReference type="SAM" id="MobiDB-lite"/>
    </source>
</evidence>
<gene>
    <name evidence="14" type="ORF">HJG60_001036</name>
</gene>
<evidence type="ECO:0000313" key="14">
    <source>
        <dbReference type="EMBL" id="KAF6107541.1"/>
    </source>
</evidence>
<evidence type="ECO:0000256" key="10">
    <source>
        <dbReference type="ARBA" id="ARBA00074181"/>
    </source>
</evidence>
<reference evidence="14 15" key="1">
    <citation type="journal article" date="2020" name="Nature">
        <title>Six reference-quality genomes reveal evolution of bat adaptations.</title>
        <authorList>
            <person name="Jebb D."/>
            <person name="Huang Z."/>
            <person name="Pippel M."/>
            <person name="Hughes G.M."/>
            <person name="Lavrichenko K."/>
            <person name="Devanna P."/>
            <person name="Winkler S."/>
            <person name="Jermiin L.S."/>
            <person name="Skirmuntt E.C."/>
            <person name="Katzourakis A."/>
            <person name="Burkitt-Gray L."/>
            <person name="Ray D.A."/>
            <person name="Sullivan K.A.M."/>
            <person name="Roscito J.G."/>
            <person name="Kirilenko B.M."/>
            <person name="Davalos L.M."/>
            <person name="Corthals A.P."/>
            <person name="Power M.L."/>
            <person name="Jones G."/>
            <person name="Ransome R.D."/>
            <person name="Dechmann D.K.N."/>
            <person name="Locatelli A.G."/>
            <person name="Puechmaille S.J."/>
            <person name="Fedrigo O."/>
            <person name="Jarvis E.D."/>
            <person name="Hiller M."/>
            <person name="Vernes S.C."/>
            <person name="Myers E.W."/>
            <person name="Teeling E.C."/>
        </authorList>
    </citation>
    <scope>NUCLEOTIDE SEQUENCE [LARGE SCALE GENOMIC DNA]</scope>
    <source>
        <strain evidence="14">Bat1K_MPI-CBG_1</strain>
    </source>
</reference>
<keyword evidence="7" id="KW-0325">Glycoprotein</keyword>
<dbReference type="FunFam" id="2.10.90.10:FF:000032">
    <property type="entry name" value="Artemin"/>
    <property type="match status" value="1"/>
</dbReference>
<evidence type="ECO:0000256" key="5">
    <source>
        <dbReference type="ARBA" id="ARBA00023030"/>
    </source>
</evidence>
<proteinExistence type="inferred from homology"/>
<keyword evidence="4" id="KW-0732">Signal</keyword>
<comment type="caution">
    <text evidence="14">The sequence shown here is derived from an EMBL/GenBank/DDBJ whole genome shotgun (WGS) entry which is preliminary data.</text>
</comment>
<dbReference type="GO" id="GO:0030116">
    <property type="term" value="F:glial cell-derived neurotrophic factor receptor binding"/>
    <property type="evidence" value="ECO:0007669"/>
    <property type="project" value="InterPro"/>
</dbReference>
<sequence length="228" mass="23915">MEPGRGGPSVLPRWPLPRRQAPLCLSAQPALWPTLATLVLLSSVAEASLGIAPRSPATREGPAPAPAPPVSHLPGGRSFRSCSGRARRPAPQHPRPAPPPSAPSPAPSRGGRAARAWGRSGSVRALGSRGCRLRSQLVPVRALGLGHSSDELVHFRFCSGSCRRERSAHDLSLARLLGAGALQSLPGSQPVSQPCCRPTRYEAVSFMDVNSTWRTVDQLSATACGCLG</sequence>
<dbReference type="InterPro" id="IPR029034">
    <property type="entry name" value="Cystine-knot_cytokine"/>
</dbReference>
<keyword evidence="3" id="KW-0964">Secreted</keyword>
<keyword evidence="6" id="KW-1015">Disulfide bond</keyword>
<evidence type="ECO:0000256" key="6">
    <source>
        <dbReference type="ARBA" id="ARBA00023157"/>
    </source>
</evidence>
<name>A0A834E8E0_9CHIR</name>
<dbReference type="PANTHER" id="PTHR12173">
    <property type="entry name" value="GDNF SUBFAMILY OF TGF-BETA FAMILY"/>
    <property type="match status" value="1"/>
</dbReference>
<comment type="subcellular location">
    <subcellularLocation>
        <location evidence="1">Secreted</location>
    </subcellularLocation>
</comment>
<feature type="compositionally biased region" description="Low complexity" evidence="12">
    <location>
        <begin position="107"/>
        <end position="121"/>
    </location>
</feature>
<dbReference type="GO" id="GO:0007399">
    <property type="term" value="P:nervous system development"/>
    <property type="evidence" value="ECO:0007669"/>
    <property type="project" value="UniProtKB-ARBA"/>
</dbReference>
<feature type="domain" description="TGF-beta family profile" evidence="13">
    <location>
        <begin position="112"/>
        <end position="227"/>
    </location>
</feature>
<dbReference type="InterPro" id="IPR001839">
    <property type="entry name" value="TGF-b_C"/>
</dbReference>
<dbReference type="GO" id="GO:0030971">
    <property type="term" value="F:receptor tyrosine kinase binding"/>
    <property type="evidence" value="ECO:0007669"/>
    <property type="project" value="InterPro"/>
</dbReference>
<dbReference type="GO" id="GO:0005576">
    <property type="term" value="C:extracellular region"/>
    <property type="evidence" value="ECO:0007669"/>
    <property type="project" value="UniProtKB-SubCell"/>
</dbReference>
<dbReference type="EMBL" id="JABVXQ010000005">
    <property type="protein sequence ID" value="KAF6107541.1"/>
    <property type="molecule type" value="Genomic_DNA"/>
</dbReference>
<evidence type="ECO:0000259" key="13">
    <source>
        <dbReference type="PROSITE" id="PS51362"/>
    </source>
</evidence>
<evidence type="ECO:0000256" key="3">
    <source>
        <dbReference type="ARBA" id="ARBA00022525"/>
    </source>
</evidence>
<dbReference type="PROSITE" id="PS51362">
    <property type="entry name" value="TGF_BETA_2"/>
    <property type="match status" value="1"/>
</dbReference>
<evidence type="ECO:0000256" key="7">
    <source>
        <dbReference type="ARBA" id="ARBA00023180"/>
    </source>
</evidence>
<evidence type="ECO:0000313" key="15">
    <source>
        <dbReference type="Proteomes" id="UP000664940"/>
    </source>
</evidence>
<comment type="similarity">
    <text evidence="2">Belongs to the TGF-beta family. GDNF subfamily.</text>
</comment>
<comment type="function">
    <text evidence="8">Growth factor that supports the survival of sensory and sympathetic peripheral neurons in culture and also supports the survival of dopaminergic neurons of the ventral mid-brain. Acts by binding to its coreceptor, GFRA3, leading to autophosphorylation and activation of the RET receptor. Strong attractant of gut hematopoietic cells thus promoting the formation Peyer's patch-like structures, a major component of the gut-associated lymphoid tissue.</text>
</comment>
<comment type="subunit">
    <text evidence="9">Homodimer; disulfide-linked. Interacts with GFRA3 coreceptor and RET: forms a 2:2:2 ternary complex composed of ARTN ligand, GFRA3 and RET receptor.</text>
</comment>
<evidence type="ECO:0000256" key="8">
    <source>
        <dbReference type="ARBA" id="ARBA00058643"/>
    </source>
</evidence>
<dbReference type="Gene3D" id="2.10.90.10">
    <property type="entry name" value="Cystine-knot cytokines"/>
    <property type="match status" value="1"/>
</dbReference>
<evidence type="ECO:0000256" key="1">
    <source>
        <dbReference type="ARBA" id="ARBA00004613"/>
    </source>
</evidence>
<feature type="region of interest" description="Disordered" evidence="12">
    <location>
        <begin position="54"/>
        <end position="121"/>
    </location>
</feature>